<protein>
    <submittedName>
        <fullName evidence="2">Zgc:112163</fullName>
    </submittedName>
</protein>
<dbReference type="GeneTree" id="ENSGT00390000002240"/>
<dbReference type="Ensembl" id="ENSGMOT00000037422.1">
    <property type="protein sequence ID" value="ENSGMOP00000053051.1"/>
    <property type="gene ID" value="ENSGMOG00000030765.1"/>
</dbReference>
<reference evidence="2" key="1">
    <citation type="submission" date="2019-07" db="EMBL/GenBank/DDBJ databases">
        <authorList>
            <consortium name="Wellcome Sanger Institute Data Sharing"/>
        </authorList>
    </citation>
    <scope>NUCLEOTIDE SEQUENCE [LARGE SCALE GENOMIC DNA]</scope>
</reference>
<organism evidence="2 3">
    <name type="scientific">Gadus morhua</name>
    <name type="common">Atlantic cod</name>
    <dbReference type="NCBI Taxonomy" id="8049"/>
    <lineage>
        <taxon>Eukaryota</taxon>
        <taxon>Metazoa</taxon>
        <taxon>Chordata</taxon>
        <taxon>Craniata</taxon>
        <taxon>Vertebrata</taxon>
        <taxon>Euteleostomi</taxon>
        <taxon>Actinopterygii</taxon>
        <taxon>Neopterygii</taxon>
        <taxon>Teleostei</taxon>
        <taxon>Neoteleostei</taxon>
        <taxon>Acanthomorphata</taxon>
        <taxon>Zeiogadaria</taxon>
        <taxon>Gadariae</taxon>
        <taxon>Gadiformes</taxon>
        <taxon>Gadoidei</taxon>
        <taxon>Gadidae</taxon>
        <taxon>Gadus</taxon>
    </lineage>
</organism>
<evidence type="ECO:0000313" key="2">
    <source>
        <dbReference type="Ensembl" id="ENSGMOP00000053051.1"/>
    </source>
</evidence>
<evidence type="ECO:0000313" key="3">
    <source>
        <dbReference type="Proteomes" id="UP000694546"/>
    </source>
</evidence>
<dbReference type="PANTHER" id="PTHR31366">
    <property type="entry name" value="UPF0739 PROTEIN C1ORF74"/>
    <property type="match status" value="1"/>
</dbReference>
<dbReference type="PANTHER" id="PTHR31366:SF2">
    <property type="entry name" value="UPF0739 PROTEIN C1ORF74"/>
    <property type="match status" value="1"/>
</dbReference>
<sequence>MSNERPFSVAACKWLSVGKKSICGSLSIELGVQVLAVDLGLKPALLYDINCATADQVQQYLCTLQSNSLVSKSLITVDINGNVLIVNPDMMMEHLKQLLISSYVSVIDVSHTLEKPHITEPLSGDLRSMLQELMSVLQTHVQSPNKDQPLLVGDEAGKWNLCTLFGILLGFPCTYWFDQGKSFENCLAMTPLMVFKASVSWQTETAGHAWRLNYYYFFPAGRLNYYFF</sequence>
<dbReference type="OMA" id="PATIESH"/>
<comment type="similarity">
    <text evidence="1">Belongs to the UPF0739 family.</text>
</comment>
<reference evidence="2" key="2">
    <citation type="submission" date="2025-08" db="UniProtKB">
        <authorList>
            <consortium name="Ensembl"/>
        </authorList>
    </citation>
    <scope>IDENTIFICATION</scope>
</reference>
<proteinExistence type="inferred from homology"/>
<dbReference type="AlphaFoldDB" id="A0A8C5BUK4"/>
<accession>A0A8C5BUK4</accession>
<dbReference type="Proteomes" id="UP000694546">
    <property type="component" value="Chromosome 1"/>
</dbReference>
<dbReference type="InterPro" id="IPR027850">
    <property type="entry name" value="DUF4504"/>
</dbReference>
<dbReference type="Pfam" id="PF14953">
    <property type="entry name" value="DUF4504"/>
    <property type="match status" value="1"/>
</dbReference>
<name>A0A8C5BUK4_GADMO</name>
<keyword evidence="3" id="KW-1185">Reference proteome</keyword>
<evidence type="ECO:0000256" key="1">
    <source>
        <dbReference type="ARBA" id="ARBA00007065"/>
    </source>
</evidence>
<reference evidence="2" key="3">
    <citation type="submission" date="2025-09" db="UniProtKB">
        <authorList>
            <consortium name="Ensembl"/>
        </authorList>
    </citation>
    <scope>IDENTIFICATION</scope>
</reference>